<evidence type="ECO:0000313" key="1">
    <source>
        <dbReference type="EMBL" id="KAA9105940.1"/>
    </source>
</evidence>
<dbReference type="Proteomes" id="UP000325827">
    <property type="component" value="Unassembled WGS sequence"/>
</dbReference>
<organism evidence="1 2">
    <name type="scientific">Microbacterium rhizomatis</name>
    <dbReference type="NCBI Taxonomy" id="1631477"/>
    <lineage>
        <taxon>Bacteria</taxon>
        <taxon>Bacillati</taxon>
        <taxon>Actinomycetota</taxon>
        <taxon>Actinomycetes</taxon>
        <taxon>Micrococcales</taxon>
        <taxon>Microbacteriaceae</taxon>
        <taxon>Microbacterium</taxon>
    </lineage>
</organism>
<sequence>MATVLVSKDTIDLLVSALMILGLSPDPAKPLPTGTLGVTHFADGIGRELSDANLDAVSLAEGTNLPRSTYRWQPILEISLSYLLQPAVALQVEVARRHYVRNCASHPGWELSQARQIVARLGESLRKGPLLRWPRAGHGELQGLRNYEPAWTREIGFAGLQAKADA</sequence>
<gene>
    <name evidence="1" type="ORF">F6B43_16390</name>
</gene>
<dbReference type="OrthoDB" id="5060925at2"/>
<keyword evidence="2" id="KW-1185">Reference proteome</keyword>
<dbReference type="EMBL" id="VYSA01000004">
    <property type="protein sequence ID" value="KAA9105940.1"/>
    <property type="molecule type" value="Genomic_DNA"/>
</dbReference>
<reference evidence="2" key="1">
    <citation type="submission" date="2019-09" db="EMBL/GenBank/DDBJ databases">
        <title>Mumia zhuanghuii sp. nov. isolated from the intestinal contents of plateau pika (Ochotona curzoniae) in the Qinghai-Tibet plateau of China.</title>
        <authorList>
            <person name="Tian Z."/>
        </authorList>
    </citation>
    <scope>NUCLEOTIDE SEQUENCE [LARGE SCALE GENOMIC DNA]</scope>
    <source>
        <strain evidence="2">JCM 30598</strain>
    </source>
</reference>
<accession>A0A5J5IXB5</accession>
<dbReference type="RefSeq" id="WP_150450082.1">
    <property type="nucleotide sequence ID" value="NZ_VYSA01000004.1"/>
</dbReference>
<proteinExistence type="predicted"/>
<dbReference type="AlphaFoldDB" id="A0A5J5IXB5"/>
<protein>
    <submittedName>
        <fullName evidence="1">Uncharacterized protein</fullName>
    </submittedName>
</protein>
<name>A0A5J5IXB5_9MICO</name>
<evidence type="ECO:0000313" key="2">
    <source>
        <dbReference type="Proteomes" id="UP000325827"/>
    </source>
</evidence>
<comment type="caution">
    <text evidence="1">The sequence shown here is derived from an EMBL/GenBank/DDBJ whole genome shotgun (WGS) entry which is preliminary data.</text>
</comment>